<dbReference type="Pfam" id="PF07537">
    <property type="entry name" value="CamS"/>
    <property type="match status" value="1"/>
</dbReference>
<protein>
    <recommendedName>
        <fullName evidence="3">CamS family sex pheromone protein</fullName>
    </recommendedName>
</protein>
<gene>
    <name evidence="1" type="ORF">D9X91_14855</name>
</gene>
<dbReference type="CDD" id="cd13441">
    <property type="entry name" value="CamS_repeat_1"/>
    <property type="match status" value="1"/>
</dbReference>
<proteinExistence type="predicted"/>
<evidence type="ECO:0000313" key="1">
    <source>
        <dbReference type="EMBL" id="RLQ94331.1"/>
    </source>
</evidence>
<dbReference type="Gene3D" id="3.10.570.10">
    <property type="entry name" value="sex pheromone staph- cam373 precursor domain"/>
    <property type="match status" value="1"/>
</dbReference>
<dbReference type="OrthoDB" id="9795361at2"/>
<dbReference type="EMBL" id="RCVZ01000010">
    <property type="protein sequence ID" value="RLQ94331.1"/>
    <property type="molecule type" value="Genomic_DNA"/>
</dbReference>
<evidence type="ECO:0000313" key="2">
    <source>
        <dbReference type="Proteomes" id="UP000276770"/>
    </source>
</evidence>
<accession>A0A3L7JXE2</accession>
<name>A0A3L7JXE2_9BACI</name>
<dbReference type="AlphaFoldDB" id="A0A3L7JXE2"/>
<sequence length="378" mass="43094">MRKFFLGLTMVSVMLAGCDLHKSEKSQDSKKDTSIVVQGSPSYKYKRPANADKKNNYISENVNNPLDLKELHFGLMELSKDYFDVDNYYFHEGQYLKESELNKLLGRQSADNPKGLNTEMKAKKDSFEAEKKYPKVLSDIIEEDFVDQKGKIKGISFSIVLNKVDYIRFIDSSGLTHRAQVKIDPDETDKKDVVKEKGEKIAENFISMIRNEKTVPNVPIMVGLYEQNESSSPVPGRYLEKTYVDAGANGISDWEKVDRKYVLIPSGELEKMDKRTSDVLGYFKDDLQKRFPSLGLTFIGKALFVKQNLTDLDLKIEAPVLNEPQAVAISQYIGSQIRSEVIPNYVPISINIMARNEPSAVMDWDPTQKDFKVHIYQK</sequence>
<organism evidence="1 2">
    <name type="scientific">Falsibacillus albus</name>
    <dbReference type="NCBI Taxonomy" id="2478915"/>
    <lineage>
        <taxon>Bacteria</taxon>
        <taxon>Bacillati</taxon>
        <taxon>Bacillota</taxon>
        <taxon>Bacilli</taxon>
        <taxon>Bacillales</taxon>
        <taxon>Bacillaceae</taxon>
        <taxon>Falsibacillus</taxon>
    </lineage>
</organism>
<dbReference type="PROSITE" id="PS51257">
    <property type="entry name" value="PROKAR_LIPOPROTEIN"/>
    <property type="match status" value="1"/>
</dbReference>
<comment type="caution">
    <text evidence="1">The sequence shown here is derived from an EMBL/GenBank/DDBJ whole genome shotgun (WGS) entry which is preliminary data.</text>
</comment>
<keyword evidence="2" id="KW-1185">Reference proteome</keyword>
<dbReference type="RefSeq" id="WP_121681422.1">
    <property type="nucleotide sequence ID" value="NZ_RCVZ01000010.1"/>
</dbReference>
<evidence type="ECO:0008006" key="3">
    <source>
        <dbReference type="Google" id="ProtNLM"/>
    </source>
</evidence>
<reference evidence="1 2" key="1">
    <citation type="submission" date="2018-10" db="EMBL/GenBank/DDBJ databases">
        <title>Falsibacillus sp. genome draft.</title>
        <authorList>
            <person name="Shi S."/>
        </authorList>
    </citation>
    <scope>NUCLEOTIDE SEQUENCE [LARGE SCALE GENOMIC DNA]</scope>
    <source>
        <strain evidence="1 2">GY 10110</strain>
    </source>
</reference>
<dbReference type="Proteomes" id="UP000276770">
    <property type="component" value="Unassembled WGS sequence"/>
</dbReference>
<dbReference type="PIRSF" id="PIRSF012509">
    <property type="entry name" value="CamS"/>
    <property type="match status" value="1"/>
</dbReference>
<dbReference type="InterPro" id="IPR011426">
    <property type="entry name" value="CamS"/>
</dbReference>